<dbReference type="InterPro" id="IPR013022">
    <property type="entry name" value="Xyl_isomerase-like_TIM-brl"/>
</dbReference>
<evidence type="ECO:0000313" key="5">
    <source>
        <dbReference type="Proteomes" id="UP001204144"/>
    </source>
</evidence>
<sequence length="309" mass="35090">MNNRRAFIKKSIGAASLVGLGGLGNQVFAEKTKAEKNNFKLLYAPHFGMFKHSAGDDLFDQLQFMADNGFMALEDNGMLKRPIETQKKIGETLNKLGMKMGVFVVDGGENWKTSLASGKPEFLENFLKTCRESVETAKRCNAKYMTVVPGFFERKLPMGIQTANVIDAYRRACDIFEPHGLVMVMEPLSDTPDLFLQNSDQSYLICKAVNSPSCKILFDMWHMQRNEGEMTRNMDLVWDEIAYFQIGDEPGRKEPTTGEINYNFLFKHIHDKAKANKQEFIMGMEHGNMFPGKEGEQKLIKAYVQSDNF</sequence>
<dbReference type="PANTHER" id="PTHR43489">
    <property type="entry name" value="ISOMERASE"/>
    <property type="match status" value="1"/>
</dbReference>
<dbReference type="AlphaFoldDB" id="A0AAE3GZM0"/>
<evidence type="ECO:0000256" key="1">
    <source>
        <dbReference type="ARBA" id="ARBA00023235"/>
    </source>
</evidence>
<dbReference type="SUPFAM" id="SSF51658">
    <property type="entry name" value="Xylose isomerase-like"/>
    <property type="match status" value="1"/>
</dbReference>
<feature type="active site" description="Proton donor/acceptor" evidence="2">
    <location>
        <position position="285"/>
    </location>
</feature>
<organism evidence="4 5">
    <name type="scientific">Lacihabitans soyangensis</name>
    <dbReference type="NCBI Taxonomy" id="869394"/>
    <lineage>
        <taxon>Bacteria</taxon>
        <taxon>Pseudomonadati</taxon>
        <taxon>Bacteroidota</taxon>
        <taxon>Cytophagia</taxon>
        <taxon>Cytophagales</taxon>
        <taxon>Leadbetterellaceae</taxon>
        <taxon>Lacihabitans</taxon>
    </lineage>
</organism>
<accession>A0AAE3GZM0</accession>
<feature type="domain" description="Xylose isomerase-like TIM barrel" evidence="3">
    <location>
        <begin position="63"/>
        <end position="272"/>
    </location>
</feature>
<dbReference type="Pfam" id="PF01261">
    <property type="entry name" value="AP_endonuc_2"/>
    <property type="match status" value="1"/>
</dbReference>
<feature type="active site" description="Proton donor/acceptor" evidence="2">
    <location>
        <position position="186"/>
    </location>
</feature>
<proteinExistence type="predicted"/>
<dbReference type="InterPro" id="IPR050417">
    <property type="entry name" value="Sugar_Epim/Isomerase"/>
</dbReference>
<protein>
    <submittedName>
        <fullName evidence="4">Xylose isomerase</fullName>
    </submittedName>
</protein>
<dbReference type="PROSITE" id="PS51318">
    <property type="entry name" value="TAT"/>
    <property type="match status" value="1"/>
</dbReference>
<dbReference type="InterPro" id="IPR006311">
    <property type="entry name" value="TAT_signal"/>
</dbReference>
<dbReference type="InterPro" id="IPR026040">
    <property type="entry name" value="HyI-like"/>
</dbReference>
<comment type="caution">
    <text evidence="4">The sequence shown here is derived from an EMBL/GenBank/DDBJ whole genome shotgun (WGS) entry which is preliminary data.</text>
</comment>
<dbReference type="Proteomes" id="UP001204144">
    <property type="component" value="Unassembled WGS sequence"/>
</dbReference>
<reference evidence="4 5" key="1">
    <citation type="submission" date="2018-11" db="EMBL/GenBank/DDBJ databases">
        <title>Novel bacteria species description.</title>
        <authorList>
            <person name="Han J.-H."/>
        </authorList>
    </citation>
    <scope>NUCLEOTIDE SEQUENCE [LARGE SCALE GENOMIC DNA]</scope>
    <source>
        <strain evidence="4 5">KCTC23259</strain>
    </source>
</reference>
<evidence type="ECO:0000259" key="3">
    <source>
        <dbReference type="Pfam" id="PF01261"/>
    </source>
</evidence>
<dbReference type="EMBL" id="RJUF01000007">
    <property type="protein sequence ID" value="MCP9762197.1"/>
    <property type="molecule type" value="Genomic_DNA"/>
</dbReference>
<name>A0AAE3GZM0_9BACT</name>
<evidence type="ECO:0000313" key="4">
    <source>
        <dbReference type="EMBL" id="MCP9762197.1"/>
    </source>
</evidence>
<keyword evidence="5" id="KW-1185">Reference proteome</keyword>
<keyword evidence="1 4" id="KW-0413">Isomerase</keyword>
<evidence type="ECO:0000256" key="2">
    <source>
        <dbReference type="PIRSR" id="PIRSR006241-50"/>
    </source>
</evidence>
<dbReference type="Gene3D" id="3.20.20.150">
    <property type="entry name" value="Divalent-metal-dependent TIM barrel enzymes"/>
    <property type="match status" value="1"/>
</dbReference>
<gene>
    <name evidence="4" type="ORF">EGI31_04465</name>
</gene>
<dbReference type="GO" id="GO:0016853">
    <property type="term" value="F:isomerase activity"/>
    <property type="evidence" value="ECO:0007669"/>
    <property type="project" value="UniProtKB-KW"/>
</dbReference>
<dbReference type="PIRSF" id="PIRSF006241">
    <property type="entry name" value="HyI"/>
    <property type="match status" value="1"/>
</dbReference>
<dbReference type="InterPro" id="IPR036237">
    <property type="entry name" value="Xyl_isomerase-like_sf"/>
</dbReference>
<dbReference type="RefSeq" id="WP_255035952.1">
    <property type="nucleotide sequence ID" value="NZ_RJUF01000007.1"/>
</dbReference>